<name>A0A0G4MJV0_VERLO</name>
<dbReference type="InterPro" id="IPR011009">
    <property type="entry name" value="Kinase-like_dom_sf"/>
</dbReference>
<reference evidence="5" key="1">
    <citation type="submission" date="2015-05" db="EMBL/GenBank/DDBJ databases">
        <authorList>
            <person name="Fogelqvist Johan"/>
        </authorList>
    </citation>
    <scope>NUCLEOTIDE SEQUENCE [LARGE SCALE GENOMIC DNA]</scope>
</reference>
<evidence type="ECO:0000313" key="4">
    <source>
        <dbReference type="EMBL" id="CRK34536.1"/>
    </source>
</evidence>
<protein>
    <recommendedName>
        <fullName evidence="1">protein-ribulosamine 3-kinase</fullName>
        <ecNumber evidence="1">2.7.1.172</ecNumber>
    </recommendedName>
</protein>
<feature type="region of interest" description="Disordered" evidence="3">
    <location>
        <begin position="1"/>
        <end position="54"/>
    </location>
</feature>
<sequence>MTRPSRPSGESTPSFYRVSVAADQQPETSPAPPLTRRRPSELPADTTVNSVVPHGTSHWTQTARLVAECQGRPVQYFLKVVLPAPCLLPPPGACGNLDSLLIVLQTVHGDRGRKVVSGEYRSMTAIHVVMPSLVPRPIAWGSCEDEPDLHFFLSEFRSMTEGLPAIDAFPQRMAQLHRSATSPDGRFGFFEPTCHGHTPIDHGWHETWEAYFASTTRRLFQWEQAAQGPNQDILDLMEPFFSNVIPRLLRPLETDGRSITPSLIHGDLWHGNVATDADTQEPVIFDAASSYAHNEYELGVWRQPWNELGAAYRARYHEFFPPSLPVEDCDDRNALYATRVNILDSILYRDDDEYRKMLIASMRRLVEKFPGGYEEWKGKQV</sequence>
<evidence type="ECO:0000313" key="5">
    <source>
        <dbReference type="Proteomes" id="UP000045706"/>
    </source>
</evidence>
<evidence type="ECO:0000256" key="2">
    <source>
        <dbReference type="ARBA" id="ARBA00048655"/>
    </source>
</evidence>
<proteinExistence type="predicted"/>
<comment type="catalytic activity">
    <reaction evidence="2">
        <text>N(6)-D-ribulosyl-L-lysyl-[protein] + ATP = N(6)-(3-O-phospho-D-ribulosyl)-L-lysyl-[protein] + ADP + H(+)</text>
        <dbReference type="Rhea" id="RHEA:48432"/>
        <dbReference type="Rhea" id="RHEA-COMP:12103"/>
        <dbReference type="Rhea" id="RHEA-COMP:12104"/>
        <dbReference type="ChEBI" id="CHEBI:15378"/>
        <dbReference type="ChEBI" id="CHEBI:30616"/>
        <dbReference type="ChEBI" id="CHEBI:90418"/>
        <dbReference type="ChEBI" id="CHEBI:90420"/>
        <dbReference type="ChEBI" id="CHEBI:456216"/>
        <dbReference type="EC" id="2.7.1.172"/>
    </reaction>
    <physiologicalReaction direction="left-to-right" evidence="2">
        <dbReference type="Rhea" id="RHEA:48433"/>
    </physiologicalReaction>
</comment>
<dbReference type="PANTHER" id="PTHR12149:SF8">
    <property type="entry name" value="PROTEIN-RIBULOSAMINE 3-KINASE"/>
    <property type="match status" value="1"/>
</dbReference>
<dbReference type="PANTHER" id="PTHR12149">
    <property type="entry name" value="FRUCTOSAMINE 3 KINASE-RELATED PROTEIN"/>
    <property type="match status" value="1"/>
</dbReference>
<dbReference type="InterPro" id="IPR016477">
    <property type="entry name" value="Fructo-/Ketosamine-3-kinase"/>
</dbReference>
<dbReference type="AlphaFoldDB" id="A0A0G4MJV0"/>
<organism evidence="4 5">
    <name type="scientific">Verticillium longisporum</name>
    <name type="common">Verticillium dahliae var. longisporum</name>
    <dbReference type="NCBI Taxonomy" id="100787"/>
    <lineage>
        <taxon>Eukaryota</taxon>
        <taxon>Fungi</taxon>
        <taxon>Dikarya</taxon>
        <taxon>Ascomycota</taxon>
        <taxon>Pezizomycotina</taxon>
        <taxon>Sordariomycetes</taxon>
        <taxon>Hypocreomycetidae</taxon>
        <taxon>Glomerellales</taxon>
        <taxon>Plectosphaerellaceae</taxon>
        <taxon>Verticillium</taxon>
    </lineage>
</organism>
<dbReference type="GO" id="GO:0102193">
    <property type="term" value="F:protein-ribulosamine 3-kinase activity"/>
    <property type="evidence" value="ECO:0007669"/>
    <property type="project" value="UniProtKB-EC"/>
</dbReference>
<dbReference type="Proteomes" id="UP000045706">
    <property type="component" value="Unassembled WGS sequence"/>
</dbReference>
<dbReference type="SUPFAM" id="SSF56112">
    <property type="entry name" value="Protein kinase-like (PK-like)"/>
    <property type="match status" value="1"/>
</dbReference>
<dbReference type="EMBL" id="CVQI01026780">
    <property type="protein sequence ID" value="CRK34536.1"/>
    <property type="molecule type" value="Genomic_DNA"/>
</dbReference>
<gene>
    <name evidence="4" type="ORF">BN1723_014874</name>
</gene>
<dbReference type="Pfam" id="PF03881">
    <property type="entry name" value="Fructosamin_kin"/>
    <property type="match status" value="1"/>
</dbReference>
<evidence type="ECO:0000256" key="3">
    <source>
        <dbReference type="SAM" id="MobiDB-lite"/>
    </source>
</evidence>
<dbReference type="Gene3D" id="3.90.1200.10">
    <property type="match status" value="1"/>
</dbReference>
<dbReference type="EC" id="2.7.1.172" evidence="1"/>
<evidence type="ECO:0000256" key="1">
    <source>
        <dbReference type="ARBA" id="ARBA00011961"/>
    </source>
</evidence>
<accession>A0A0G4MJV0</accession>